<feature type="domain" description="Prepilin type IV endopeptidase peptidase" evidence="8">
    <location>
        <begin position="104"/>
        <end position="208"/>
    </location>
</feature>
<dbReference type="Proteomes" id="UP001596410">
    <property type="component" value="Unassembled WGS sequence"/>
</dbReference>
<dbReference type="PANTHER" id="PTHR30487:SF0">
    <property type="entry name" value="PREPILIN LEADER PEPTIDASE_N-METHYLTRANSFERASE-RELATED"/>
    <property type="match status" value="1"/>
</dbReference>
<feature type="transmembrane region" description="Helical" evidence="7">
    <location>
        <begin position="179"/>
        <end position="212"/>
    </location>
</feature>
<dbReference type="RefSeq" id="WP_204707189.1">
    <property type="nucleotide sequence ID" value="NZ_JBHSZV010000014.1"/>
</dbReference>
<feature type="transmembrane region" description="Helical" evidence="7">
    <location>
        <begin position="224"/>
        <end position="247"/>
    </location>
</feature>
<feature type="transmembrane region" description="Helical" evidence="7">
    <location>
        <begin position="98"/>
        <end position="116"/>
    </location>
</feature>
<keyword evidence="3" id="KW-1003">Cell membrane</keyword>
<accession>A0ABW2EKS9</accession>
<dbReference type="Pfam" id="PF01478">
    <property type="entry name" value="Peptidase_A24"/>
    <property type="match status" value="1"/>
</dbReference>
<sequence length="251" mass="28072">MTTLLTLYFYLLGVTLGSFYNVVGLRVPNGELFKQERSYCPNCHHTLSWYELIPVLSFFIQKGLCRHCHQRISSIYPSMEILSGLAFAFSYWRFGFDLHLILALLLLSMFHIIVVSDLRYMIIPNKVLIFFTVIFIIYRVIVPLEPWWGSVVGAMVGLIGTALIIIVSRGGMGGGDMKLFAVIGLALGTKLLLVTFFLASLIGAVVSITLLGLGIITRKKPIPFGPFIVTGGILSLYYGPVLIKWYVTSFF</sequence>
<organism evidence="10 11">
    <name type="scientific">Halobacillus seohaensis</name>
    <dbReference type="NCBI Taxonomy" id="447421"/>
    <lineage>
        <taxon>Bacteria</taxon>
        <taxon>Bacillati</taxon>
        <taxon>Bacillota</taxon>
        <taxon>Bacilli</taxon>
        <taxon>Bacillales</taxon>
        <taxon>Bacillaceae</taxon>
        <taxon>Halobacillus</taxon>
    </lineage>
</organism>
<keyword evidence="10" id="KW-0378">Hydrolase</keyword>
<gene>
    <name evidence="10" type="ORF">ACFQIC_07200</name>
</gene>
<evidence type="ECO:0000256" key="3">
    <source>
        <dbReference type="ARBA" id="ARBA00022475"/>
    </source>
</evidence>
<dbReference type="EMBL" id="JBHSZV010000014">
    <property type="protein sequence ID" value="MFC7061644.1"/>
    <property type="molecule type" value="Genomic_DNA"/>
</dbReference>
<protein>
    <submittedName>
        <fullName evidence="10">Prepilin peptidase</fullName>
        <ecNumber evidence="10">3.4.23.-</ecNumber>
    </submittedName>
</protein>
<feature type="transmembrane region" description="Helical" evidence="7">
    <location>
        <begin position="147"/>
        <end position="167"/>
    </location>
</feature>
<evidence type="ECO:0000256" key="2">
    <source>
        <dbReference type="ARBA" id="ARBA00005801"/>
    </source>
</evidence>
<dbReference type="Pfam" id="PF06750">
    <property type="entry name" value="A24_N_bact"/>
    <property type="match status" value="1"/>
</dbReference>
<keyword evidence="11" id="KW-1185">Reference proteome</keyword>
<reference evidence="11" key="1">
    <citation type="journal article" date="2019" name="Int. J. Syst. Evol. Microbiol.">
        <title>The Global Catalogue of Microorganisms (GCM) 10K type strain sequencing project: providing services to taxonomists for standard genome sequencing and annotation.</title>
        <authorList>
            <consortium name="The Broad Institute Genomics Platform"/>
            <consortium name="The Broad Institute Genome Sequencing Center for Infectious Disease"/>
            <person name="Wu L."/>
            <person name="Ma J."/>
        </authorList>
    </citation>
    <scope>NUCLEOTIDE SEQUENCE [LARGE SCALE GENOMIC DNA]</scope>
    <source>
        <strain evidence="11">CGMCC 4.1621</strain>
    </source>
</reference>
<dbReference type="Gene3D" id="1.20.120.1220">
    <property type="match status" value="1"/>
</dbReference>
<dbReference type="InterPro" id="IPR050882">
    <property type="entry name" value="Prepilin_peptidase/N-MTase"/>
</dbReference>
<dbReference type="GO" id="GO:0016787">
    <property type="term" value="F:hydrolase activity"/>
    <property type="evidence" value="ECO:0007669"/>
    <property type="project" value="UniProtKB-KW"/>
</dbReference>
<proteinExistence type="inferred from homology"/>
<dbReference type="InterPro" id="IPR000045">
    <property type="entry name" value="Prepilin_IV_endopep_pep"/>
</dbReference>
<evidence type="ECO:0000256" key="6">
    <source>
        <dbReference type="ARBA" id="ARBA00023136"/>
    </source>
</evidence>
<keyword evidence="5 7" id="KW-1133">Transmembrane helix</keyword>
<keyword evidence="4 7" id="KW-0812">Transmembrane</keyword>
<dbReference type="EC" id="3.4.23.-" evidence="10"/>
<name>A0ABW2EKS9_9BACI</name>
<dbReference type="InterPro" id="IPR010627">
    <property type="entry name" value="Prepilin_pept_A24_N"/>
</dbReference>
<evidence type="ECO:0000256" key="4">
    <source>
        <dbReference type="ARBA" id="ARBA00022692"/>
    </source>
</evidence>
<evidence type="ECO:0000256" key="7">
    <source>
        <dbReference type="SAM" id="Phobius"/>
    </source>
</evidence>
<feature type="transmembrane region" description="Helical" evidence="7">
    <location>
        <begin position="7"/>
        <end position="27"/>
    </location>
</feature>
<keyword evidence="6 7" id="KW-0472">Membrane</keyword>
<feature type="transmembrane region" description="Helical" evidence="7">
    <location>
        <begin position="123"/>
        <end position="141"/>
    </location>
</feature>
<dbReference type="PANTHER" id="PTHR30487">
    <property type="entry name" value="TYPE 4 PREPILIN-LIKE PROTEINS LEADER PEPTIDE-PROCESSING ENZYME"/>
    <property type="match status" value="1"/>
</dbReference>
<feature type="domain" description="Prepilin peptidase A24 N-terminal" evidence="9">
    <location>
        <begin position="11"/>
        <end position="94"/>
    </location>
</feature>
<comment type="caution">
    <text evidence="10">The sequence shown here is derived from an EMBL/GenBank/DDBJ whole genome shotgun (WGS) entry which is preliminary data.</text>
</comment>
<evidence type="ECO:0000313" key="10">
    <source>
        <dbReference type="EMBL" id="MFC7061644.1"/>
    </source>
</evidence>
<evidence type="ECO:0000259" key="9">
    <source>
        <dbReference type="Pfam" id="PF06750"/>
    </source>
</evidence>
<evidence type="ECO:0000256" key="5">
    <source>
        <dbReference type="ARBA" id="ARBA00022989"/>
    </source>
</evidence>
<comment type="subcellular location">
    <subcellularLocation>
        <location evidence="1">Cell membrane</location>
        <topology evidence="1">Multi-pass membrane protein</topology>
    </subcellularLocation>
</comment>
<evidence type="ECO:0000313" key="11">
    <source>
        <dbReference type="Proteomes" id="UP001596410"/>
    </source>
</evidence>
<evidence type="ECO:0000256" key="1">
    <source>
        <dbReference type="ARBA" id="ARBA00004651"/>
    </source>
</evidence>
<evidence type="ECO:0000259" key="8">
    <source>
        <dbReference type="Pfam" id="PF01478"/>
    </source>
</evidence>
<comment type="similarity">
    <text evidence="2">Belongs to the peptidase A24 family.</text>
</comment>